<dbReference type="SUPFAM" id="SSF55729">
    <property type="entry name" value="Acyl-CoA N-acyltransferases (Nat)"/>
    <property type="match status" value="1"/>
</dbReference>
<name>A0A4R0IH43_9ACTN</name>
<protein>
    <submittedName>
        <fullName evidence="1">N-acetyltransferase</fullName>
    </submittedName>
</protein>
<evidence type="ECO:0000313" key="2">
    <source>
        <dbReference type="Proteomes" id="UP000294225"/>
    </source>
</evidence>
<dbReference type="Proteomes" id="UP000294225">
    <property type="component" value="Unassembled WGS sequence"/>
</dbReference>
<dbReference type="EMBL" id="SJKC01000005">
    <property type="protein sequence ID" value="TCC32681.1"/>
    <property type="molecule type" value="Genomic_DNA"/>
</dbReference>
<organism evidence="1 2">
    <name type="scientific">Kribbella speibonae</name>
    <dbReference type="NCBI Taxonomy" id="1572660"/>
    <lineage>
        <taxon>Bacteria</taxon>
        <taxon>Bacillati</taxon>
        <taxon>Actinomycetota</taxon>
        <taxon>Actinomycetes</taxon>
        <taxon>Propionibacteriales</taxon>
        <taxon>Kribbellaceae</taxon>
        <taxon>Kribbella</taxon>
    </lineage>
</organism>
<gene>
    <name evidence="1" type="ORF">E0H92_31335</name>
</gene>
<dbReference type="GO" id="GO:0016740">
    <property type="term" value="F:transferase activity"/>
    <property type="evidence" value="ECO:0007669"/>
    <property type="project" value="UniProtKB-KW"/>
</dbReference>
<accession>A0A4R0IH43</accession>
<sequence length="246" mass="27615">MSEIVITTLAERPEYLERMYEFADAWPAFMHNDPIGNAFMGQVPVHFPDQCVVATENGELVAHGRSIPFVFPDENRTELPSGGWDRVLHWGFHDLRNDRTPKVSSALEILIRPSHLGRGLSHDMLAAMRKAVKALGHSALYAPVRPNGKTDVHQPMTEYIEARRADGLPQDPWLRVHVRAGGKIVQVAPRSMVIAGTLDEWREWTGLPFDTTGDVVVPKALVPVHVDVAHNHAVYVEPNVWVRHDL</sequence>
<keyword evidence="1" id="KW-0808">Transferase</keyword>
<dbReference type="AlphaFoldDB" id="A0A4R0IH43"/>
<dbReference type="RefSeq" id="WP_131498804.1">
    <property type="nucleotide sequence ID" value="NZ_SJKC01000005.1"/>
</dbReference>
<comment type="caution">
    <text evidence="1">The sequence shown here is derived from an EMBL/GenBank/DDBJ whole genome shotgun (WGS) entry which is preliminary data.</text>
</comment>
<reference evidence="1 2" key="1">
    <citation type="submission" date="2019-02" db="EMBL/GenBank/DDBJ databases">
        <title>Kribbella capetownensis sp. nov. and Kribbella speibonae sp. nov., isolated from soil.</title>
        <authorList>
            <person name="Curtis S.M."/>
            <person name="Norton I."/>
            <person name="Everest G.J."/>
            <person name="Meyers P.R."/>
        </authorList>
    </citation>
    <scope>NUCLEOTIDE SEQUENCE [LARGE SCALE GENOMIC DNA]</scope>
    <source>
        <strain evidence="1 2">YM55</strain>
    </source>
</reference>
<proteinExistence type="predicted"/>
<evidence type="ECO:0000313" key="1">
    <source>
        <dbReference type="EMBL" id="TCC32681.1"/>
    </source>
</evidence>
<dbReference type="Gene3D" id="3.40.630.30">
    <property type="match status" value="1"/>
</dbReference>
<dbReference type="InterPro" id="IPR016181">
    <property type="entry name" value="Acyl_CoA_acyltransferase"/>
</dbReference>